<dbReference type="InterPro" id="IPR052519">
    <property type="entry name" value="Euk-type_GlcNAc_Kinase"/>
</dbReference>
<dbReference type="AlphaFoldDB" id="A0A540UZ53"/>
<sequence>MFKVKNGCNNTWMNGEEGKMTQYILAVDGGATKTVLSLRDIKGNIYFEKTSTSTNYQAIGTEKAEKVLTDLLGDAYKETGIRAIDIAAFAMAGIDTIKGLSIVQLMVDRSCKNSPFQIGRIIVENDVQSTLIGLTGKQPGALVISGTGSAAYATDGKGKIVRSGGWGHRVGDEGSGYWIGREILNAIFRFEDGRLQKPTVLTDLVYDMLQISNIEQLNDWIYHPDYTNAQIANISRVLPKAISLGDERAIDIACNAAKELALMTHAVLRKVGQINEDFTVYLNGGVLKSNAVILKLYKDYVKEKYPRISFHLCNQNPIDYIANRAILSLQ</sequence>
<proteinExistence type="predicted"/>
<gene>
    <name evidence="2" type="ORF">FKZ59_11570</name>
</gene>
<dbReference type="Pfam" id="PF01869">
    <property type="entry name" value="BcrAD_BadFG"/>
    <property type="match status" value="1"/>
</dbReference>
<dbReference type="EMBL" id="VIGD01000016">
    <property type="protein sequence ID" value="TQE89762.1"/>
    <property type="molecule type" value="Genomic_DNA"/>
</dbReference>
<protein>
    <recommendedName>
        <fullName evidence="1">ATPase BadF/BadG/BcrA/BcrD type domain-containing protein</fullName>
    </recommendedName>
</protein>
<dbReference type="OrthoDB" id="9772633at2"/>
<dbReference type="CDD" id="cd24007">
    <property type="entry name" value="ASKHA_NBD_eukNAGK-like"/>
    <property type="match status" value="1"/>
</dbReference>
<evidence type="ECO:0000259" key="1">
    <source>
        <dbReference type="Pfam" id="PF01869"/>
    </source>
</evidence>
<accession>A0A540UZ53</accession>
<dbReference type="InterPro" id="IPR002731">
    <property type="entry name" value="ATPase_BadF"/>
</dbReference>
<reference evidence="2 3" key="1">
    <citation type="submission" date="2019-06" db="EMBL/GenBank/DDBJ databases">
        <title>Genome sequence of Ureibacillus terrenus.</title>
        <authorList>
            <person name="Maclea K.S."/>
            <person name="Simoes M."/>
        </authorList>
    </citation>
    <scope>NUCLEOTIDE SEQUENCE [LARGE SCALE GENOMIC DNA]</scope>
    <source>
        <strain evidence="2 3">ATCC BAA-384</strain>
    </source>
</reference>
<evidence type="ECO:0000313" key="2">
    <source>
        <dbReference type="EMBL" id="TQE89762.1"/>
    </source>
</evidence>
<evidence type="ECO:0000313" key="3">
    <source>
        <dbReference type="Proteomes" id="UP000315753"/>
    </source>
</evidence>
<comment type="caution">
    <text evidence="2">The sequence shown here is derived from an EMBL/GenBank/DDBJ whole genome shotgun (WGS) entry which is preliminary data.</text>
</comment>
<dbReference type="PANTHER" id="PTHR43190:SF3">
    <property type="entry name" value="N-ACETYL-D-GLUCOSAMINE KINASE"/>
    <property type="match status" value="1"/>
</dbReference>
<dbReference type="Proteomes" id="UP000315753">
    <property type="component" value="Unassembled WGS sequence"/>
</dbReference>
<dbReference type="InterPro" id="IPR043129">
    <property type="entry name" value="ATPase_NBD"/>
</dbReference>
<dbReference type="PANTHER" id="PTHR43190">
    <property type="entry name" value="N-ACETYL-D-GLUCOSAMINE KINASE"/>
    <property type="match status" value="1"/>
</dbReference>
<dbReference type="SUPFAM" id="SSF53067">
    <property type="entry name" value="Actin-like ATPase domain"/>
    <property type="match status" value="2"/>
</dbReference>
<feature type="domain" description="ATPase BadF/BadG/BcrA/BcrD type" evidence="1">
    <location>
        <begin position="27"/>
        <end position="307"/>
    </location>
</feature>
<keyword evidence="3" id="KW-1185">Reference proteome</keyword>
<name>A0A540UZ53_9BACL</name>
<organism evidence="2 3">
    <name type="scientific">Ureibacillus terrenus</name>
    <dbReference type="NCBI Taxonomy" id="118246"/>
    <lineage>
        <taxon>Bacteria</taxon>
        <taxon>Bacillati</taxon>
        <taxon>Bacillota</taxon>
        <taxon>Bacilli</taxon>
        <taxon>Bacillales</taxon>
        <taxon>Caryophanaceae</taxon>
        <taxon>Ureibacillus</taxon>
    </lineage>
</organism>
<dbReference type="Gene3D" id="3.30.420.40">
    <property type="match status" value="2"/>
</dbReference>